<dbReference type="STRING" id="4537.A0A0E0MHY4"/>
<accession>A0A0E0MHY4</accession>
<dbReference type="AlphaFoldDB" id="A0A0E0MHY4"/>
<keyword evidence="2" id="KW-1185">Reference proteome</keyword>
<dbReference type="Gramene" id="OPUNC11G18560.1">
    <property type="protein sequence ID" value="OPUNC11G18560.1"/>
    <property type="gene ID" value="OPUNC11G18560"/>
</dbReference>
<reference evidence="1" key="2">
    <citation type="submission" date="2018-05" db="EMBL/GenBank/DDBJ databases">
        <title>OpunRS2 (Oryza punctata Reference Sequence Version 2).</title>
        <authorList>
            <person name="Zhang J."/>
            <person name="Kudrna D."/>
            <person name="Lee S."/>
            <person name="Talag J."/>
            <person name="Welchert J."/>
            <person name="Wing R.A."/>
        </authorList>
    </citation>
    <scope>NUCLEOTIDE SEQUENCE [LARGE SCALE GENOMIC DNA]</scope>
</reference>
<proteinExistence type="predicted"/>
<dbReference type="Proteomes" id="UP000026962">
    <property type="component" value="Chromosome 11"/>
</dbReference>
<dbReference type="EnsemblPlants" id="OPUNC11G18560.1">
    <property type="protein sequence ID" value="OPUNC11G18560.1"/>
    <property type="gene ID" value="OPUNC11G18560"/>
</dbReference>
<sequence>MTENLNPTSDVFNFDIVMLEGVSFSNLEKEEPRERKMRRKSKGQCFTGRTKRRRLKGEATILSPQTSGAPGMYTEEEDQGAVFYREEEERKAIFYREEEDQGAVFYREEEEEQDALFTRDEEEEQEAVFYRDEEDAFYREEEEQEAAFCREEEKQDIMFNREEEEEQERMFTGEEEREHDAVFYREDEDEEVVFYRKEQEEENTGAPYSWEFSMHISHSLKCMGGSTVHSSGSTNPDDLVKSIVKLLIQ</sequence>
<dbReference type="HOGENOM" id="CLU_1117225_0_0_1"/>
<protein>
    <submittedName>
        <fullName evidence="1">Uncharacterized protein</fullName>
    </submittedName>
</protein>
<organism evidence="1">
    <name type="scientific">Oryza punctata</name>
    <name type="common">Red rice</name>
    <dbReference type="NCBI Taxonomy" id="4537"/>
    <lineage>
        <taxon>Eukaryota</taxon>
        <taxon>Viridiplantae</taxon>
        <taxon>Streptophyta</taxon>
        <taxon>Embryophyta</taxon>
        <taxon>Tracheophyta</taxon>
        <taxon>Spermatophyta</taxon>
        <taxon>Magnoliopsida</taxon>
        <taxon>Liliopsida</taxon>
        <taxon>Poales</taxon>
        <taxon>Poaceae</taxon>
        <taxon>BOP clade</taxon>
        <taxon>Oryzoideae</taxon>
        <taxon>Oryzeae</taxon>
        <taxon>Oryzinae</taxon>
        <taxon>Oryza</taxon>
    </lineage>
</organism>
<evidence type="ECO:0000313" key="1">
    <source>
        <dbReference type="EnsemblPlants" id="OPUNC11G18560.1"/>
    </source>
</evidence>
<evidence type="ECO:0000313" key="2">
    <source>
        <dbReference type="Proteomes" id="UP000026962"/>
    </source>
</evidence>
<name>A0A0E0MHY4_ORYPU</name>
<reference evidence="1" key="1">
    <citation type="submission" date="2015-04" db="UniProtKB">
        <authorList>
            <consortium name="EnsemblPlants"/>
        </authorList>
    </citation>
    <scope>IDENTIFICATION</scope>
</reference>